<name>A0ABN0ZI23_9ACTN</name>
<keyword evidence="1" id="KW-0238">DNA-binding</keyword>
<gene>
    <name evidence="1" type="ORF">GCM10009544_09060</name>
</gene>
<comment type="caution">
    <text evidence="1">The sequence shown here is derived from an EMBL/GenBank/DDBJ whole genome shotgun (WGS) entry which is preliminary data.</text>
</comment>
<organism evidence="1 2">
    <name type="scientific">Streptomyces stramineus</name>
    <dbReference type="NCBI Taxonomy" id="173861"/>
    <lineage>
        <taxon>Bacteria</taxon>
        <taxon>Bacillati</taxon>
        <taxon>Actinomycetota</taxon>
        <taxon>Actinomycetes</taxon>
        <taxon>Kitasatosporales</taxon>
        <taxon>Streptomycetaceae</taxon>
        <taxon>Streptomyces</taxon>
    </lineage>
</organism>
<dbReference type="GO" id="GO:0003677">
    <property type="term" value="F:DNA binding"/>
    <property type="evidence" value="ECO:0007669"/>
    <property type="project" value="UniProtKB-KW"/>
</dbReference>
<sequence length="127" mass="13629">MVTAEDVRAVALSLPETSEKLAWGQPTFRVGGPSGSGGRIFAALADDDASMGVKCPEEERAELIATEPEKFFLRPGHDDTYAWLRVRLAAIEDTAELRAILLDAWRLAAPRTIADAHPEPGDASAEG</sequence>
<accession>A0ABN0ZI23</accession>
<dbReference type="EMBL" id="BAAAHB010000005">
    <property type="protein sequence ID" value="GAA0448474.1"/>
    <property type="molecule type" value="Genomic_DNA"/>
</dbReference>
<evidence type="ECO:0000313" key="1">
    <source>
        <dbReference type="EMBL" id="GAA0448474.1"/>
    </source>
</evidence>
<protein>
    <submittedName>
        <fullName evidence="1">MmcQ/YjbR family DNA-binding protein</fullName>
    </submittedName>
</protein>
<proteinExistence type="predicted"/>
<dbReference type="InterPro" id="IPR058532">
    <property type="entry name" value="YjbR/MT2646/Rv2570-like"/>
</dbReference>
<dbReference type="Pfam" id="PF04237">
    <property type="entry name" value="YjbR"/>
    <property type="match status" value="1"/>
</dbReference>
<dbReference type="Proteomes" id="UP001499895">
    <property type="component" value="Unassembled WGS sequence"/>
</dbReference>
<keyword evidence="2" id="KW-1185">Reference proteome</keyword>
<dbReference type="SUPFAM" id="SSF142906">
    <property type="entry name" value="YjbR-like"/>
    <property type="match status" value="1"/>
</dbReference>
<dbReference type="InterPro" id="IPR038056">
    <property type="entry name" value="YjbR-like_sf"/>
</dbReference>
<reference evidence="1 2" key="1">
    <citation type="journal article" date="2019" name="Int. J. Syst. Evol. Microbiol.">
        <title>The Global Catalogue of Microorganisms (GCM) 10K type strain sequencing project: providing services to taxonomists for standard genome sequencing and annotation.</title>
        <authorList>
            <consortium name="The Broad Institute Genomics Platform"/>
            <consortium name="The Broad Institute Genome Sequencing Center for Infectious Disease"/>
            <person name="Wu L."/>
            <person name="Ma J."/>
        </authorList>
    </citation>
    <scope>NUCLEOTIDE SEQUENCE [LARGE SCALE GENOMIC DNA]</scope>
    <source>
        <strain evidence="1 2">JCM 10649</strain>
    </source>
</reference>
<dbReference type="Gene3D" id="3.90.1150.30">
    <property type="match status" value="1"/>
</dbReference>
<dbReference type="RefSeq" id="WP_344085880.1">
    <property type="nucleotide sequence ID" value="NZ_BAAAHB010000005.1"/>
</dbReference>
<evidence type="ECO:0000313" key="2">
    <source>
        <dbReference type="Proteomes" id="UP001499895"/>
    </source>
</evidence>